<dbReference type="SUPFAM" id="SSF48371">
    <property type="entry name" value="ARM repeat"/>
    <property type="match status" value="1"/>
</dbReference>
<dbReference type="InterPro" id="IPR027268">
    <property type="entry name" value="Peptidase_M4/M1_CTD_sf"/>
</dbReference>
<dbReference type="GO" id="GO:0006508">
    <property type="term" value="P:proteolysis"/>
    <property type="evidence" value="ECO:0007669"/>
    <property type="project" value="UniProtKB-KW"/>
</dbReference>
<keyword evidence="6" id="KW-0378">Hydrolase</keyword>
<accession>A0AAF0YEX8</accession>
<evidence type="ECO:0000256" key="8">
    <source>
        <dbReference type="ARBA" id="ARBA00023049"/>
    </source>
</evidence>
<dbReference type="GeneID" id="87809250"/>
<dbReference type="PANTHER" id="PTHR45726:SF3">
    <property type="entry name" value="LEUKOTRIENE A-4 HYDROLASE"/>
    <property type="match status" value="1"/>
</dbReference>
<feature type="binding site" evidence="10">
    <location>
        <begin position="591"/>
        <end position="593"/>
    </location>
    <ligand>
        <name>a peptide</name>
        <dbReference type="ChEBI" id="CHEBI:60466"/>
    </ligand>
</feature>
<keyword evidence="14" id="KW-0031">Aminopeptidase</keyword>
<dbReference type="FunFam" id="2.60.40.1730:FF:000004">
    <property type="entry name" value="Leukotriene A(4) hydrolase"/>
    <property type="match status" value="1"/>
</dbReference>
<dbReference type="GO" id="GO:0005829">
    <property type="term" value="C:cytosol"/>
    <property type="evidence" value="ECO:0007669"/>
    <property type="project" value="TreeGrafter"/>
</dbReference>
<sequence>MSFSELYRQKVPAPQDTDQSTLSNYKDIRTTHTDLEWEIDWDRKVFGGNAVVSLEATADKVDEVILDTSFLDVKGVEIAGKAAEWSLDNHIEVMGQALHVKLPKALTKGETVDITVVYSTTPQCTAVGWLNPNQTKSGKYPYLYSQSQAIHGRSMIPCQDTPAIKATYASRVTSTLPVLMSGLRQSPPPEAPLELGKKIEYVYDQPVAIPSYLIAIASGEVLYKAFADIKGRNWRTGVWTEPETMKAAYWEFEEDTAKQVATAEDLTSAYRFGVYDFLILPDSFPYGGMENCCLTFATPTLIAGDRSLVDVIAHEISHSWFGNSIGCASWGHFWLNEGWTTYLERLIIGKLQGEESRQLSFIIGRVGLKESLKGYENEPRFQRLLPDLKKHEDPDDAFSQVPYEKGSNFLLYLERTVGGLEHFLPYMKDYVKTFTNTSITTGQWRDHLFDFFGRQPAGEEYLRKLGQVDFDEWLHGDGLDLCVDVQYDESLAKPCNELAGRWEKALKGTDFSQFTAKDVAHFSSTQKTVFLDKLGEAAGAFTPAAAKALDQAYTLNNQDNAEIKLRFYKIVLKSGPEYAESAAEWVVTKGRMKFCRPIFRLLNEQAPELARNTFTEHAAFYHPIARKMIAKDLGIEL</sequence>
<dbReference type="InterPro" id="IPR045357">
    <property type="entry name" value="Aminopeptidase_N-like_N"/>
</dbReference>
<reference evidence="14" key="1">
    <citation type="submission" date="2023-10" db="EMBL/GenBank/DDBJ databases">
        <authorList>
            <person name="Noh H."/>
        </authorList>
    </citation>
    <scope>NUCLEOTIDE SEQUENCE</scope>
    <source>
        <strain evidence="14">DUCC4014</strain>
    </source>
</reference>
<dbReference type="SUPFAM" id="SSF55486">
    <property type="entry name" value="Metalloproteases ('zincins'), catalytic domain"/>
    <property type="match status" value="1"/>
</dbReference>
<dbReference type="Gene3D" id="2.60.40.1730">
    <property type="entry name" value="tricorn interacting facor f3 domain"/>
    <property type="match status" value="1"/>
</dbReference>
<dbReference type="Gene3D" id="3.30.2010.30">
    <property type="match status" value="1"/>
</dbReference>
<dbReference type="RefSeq" id="XP_062628571.1">
    <property type="nucleotide sequence ID" value="XM_062772587.1"/>
</dbReference>
<evidence type="ECO:0000259" key="13">
    <source>
        <dbReference type="SMART" id="SM01263"/>
    </source>
</evidence>
<proteinExistence type="inferred from homology"/>
<dbReference type="GO" id="GO:0070006">
    <property type="term" value="F:metalloaminopeptidase activity"/>
    <property type="evidence" value="ECO:0007669"/>
    <property type="project" value="UniProtKB-ARBA"/>
</dbReference>
<evidence type="ECO:0000256" key="7">
    <source>
        <dbReference type="ARBA" id="ARBA00022833"/>
    </source>
</evidence>
<dbReference type="InterPro" id="IPR001930">
    <property type="entry name" value="Peptidase_M1"/>
</dbReference>
<dbReference type="Gene3D" id="1.25.40.320">
    <property type="entry name" value="Peptidase M1, leukotriene A4 hydrolase/aminopeptidase C-terminal domain"/>
    <property type="match status" value="1"/>
</dbReference>
<feature type="active site" description="Proton acceptor" evidence="9">
    <location>
        <position position="315"/>
    </location>
</feature>
<dbReference type="InterPro" id="IPR049980">
    <property type="entry name" value="LTA4H_cat"/>
</dbReference>
<dbReference type="SMART" id="SM01263">
    <property type="entry name" value="Leuk-A4-hydro_C"/>
    <property type="match status" value="1"/>
</dbReference>
<comment type="cofactor">
    <cofactor evidence="11">
        <name>Zn(2+)</name>
        <dbReference type="ChEBI" id="CHEBI:29105"/>
    </cofactor>
    <text evidence="11">Binds 1 zinc ion per subunit.</text>
</comment>
<keyword evidence="3" id="KW-0963">Cytoplasm</keyword>
<dbReference type="Proteomes" id="UP000827549">
    <property type="component" value="Chromosome 4"/>
</dbReference>
<dbReference type="Gene3D" id="1.10.390.10">
    <property type="entry name" value="Neutral Protease Domain 2"/>
    <property type="match status" value="1"/>
</dbReference>
<keyword evidence="7 11" id="KW-0862">Zinc</keyword>
<dbReference type="InterPro" id="IPR016024">
    <property type="entry name" value="ARM-type_fold"/>
</dbReference>
<dbReference type="Pfam" id="PF01433">
    <property type="entry name" value="Peptidase_M1"/>
    <property type="match status" value="1"/>
</dbReference>
<evidence type="ECO:0000256" key="11">
    <source>
        <dbReference type="PIRSR" id="PIRSR634015-3"/>
    </source>
</evidence>
<dbReference type="EMBL" id="CP086717">
    <property type="protein sequence ID" value="WOO82539.1"/>
    <property type="molecule type" value="Genomic_DNA"/>
</dbReference>
<dbReference type="InterPro" id="IPR038502">
    <property type="entry name" value="M1_LTA-4_hydro/amino_C_sf"/>
</dbReference>
<evidence type="ECO:0000313" key="15">
    <source>
        <dbReference type="Proteomes" id="UP000827549"/>
    </source>
</evidence>
<dbReference type="GO" id="GO:0004301">
    <property type="term" value="F:epoxide hydrolase activity"/>
    <property type="evidence" value="ECO:0007669"/>
    <property type="project" value="TreeGrafter"/>
</dbReference>
<dbReference type="CDD" id="cd09599">
    <property type="entry name" value="M1_LTA4H"/>
    <property type="match status" value="1"/>
</dbReference>
<dbReference type="InterPro" id="IPR014782">
    <property type="entry name" value="Peptidase_M1_dom"/>
</dbReference>
<comment type="subcellular location">
    <subcellularLocation>
        <location evidence="1">Cytoplasm</location>
    </subcellularLocation>
</comment>
<dbReference type="AlphaFoldDB" id="A0AAF0YEX8"/>
<protein>
    <submittedName>
        <fullName evidence="14">Leucine aminopeptidase 2</fullName>
    </submittedName>
</protein>
<feature type="binding site" evidence="10">
    <location>
        <begin position="146"/>
        <end position="148"/>
    </location>
    <ligand>
        <name>a peptide</name>
        <dbReference type="ChEBI" id="CHEBI:60466"/>
    </ligand>
</feature>
<evidence type="ECO:0000256" key="10">
    <source>
        <dbReference type="PIRSR" id="PIRSR634015-2"/>
    </source>
</evidence>
<dbReference type="GO" id="GO:0008270">
    <property type="term" value="F:zinc ion binding"/>
    <property type="evidence" value="ECO:0007669"/>
    <property type="project" value="InterPro"/>
</dbReference>
<dbReference type="InterPro" id="IPR042097">
    <property type="entry name" value="Aminopeptidase_N-like_N_sf"/>
</dbReference>
<evidence type="ECO:0000256" key="5">
    <source>
        <dbReference type="ARBA" id="ARBA00022723"/>
    </source>
</evidence>
<dbReference type="FunFam" id="1.10.390.10:FF:000003">
    <property type="entry name" value="Leukotriene A(4) hydrolase"/>
    <property type="match status" value="1"/>
</dbReference>
<evidence type="ECO:0000256" key="1">
    <source>
        <dbReference type="ARBA" id="ARBA00004496"/>
    </source>
</evidence>
<organism evidence="14 15">
    <name type="scientific">Vanrija pseudolonga</name>
    <dbReference type="NCBI Taxonomy" id="143232"/>
    <lineage>
        <taxon>Eukaryota</taxon>
        <taxon>Fungi</taxon>
        <taxon>Dikarya</taxon>
        <taxon>Basidiomycota</taxon>
        <taxon>Agaricomycotina</taxon>
        <taxon>Tremellomycetes</taxon>
        <taxon>Trichosporonales</taxon>
        <taxon>Trichosporonaceae</taxon>
        <taxon>Vanrija</taxon>
    </lineage>
</organism>
<feature type="active site" description="Proton donor" evidence="9">
    <location>
        <position position="403"/>
    </location>
</feature>
<feature type="binding site" evidence="11">
    <location>
        <position position="337"/>
    </location>
    <ligand>
        <name>Zn(2+)</name>
        <dbReference type="ChEBI" id="CHEBI:29105"/>
        <note>catalytic</note>
    </ligand>
</feature>
<keyword evidence="8" id="KW-0482">Metalloprotease</keyword>
<evidence type="ECO:0000313" key="14">
    <source>
        <dbReference type="EMBL" id="WOO82539.1"/>
    </source>
</evidence>
<dbReference type="FunFam" id="3.30.2010.30:FF:000001">
    <property type="entry name" value="Leukotriene A(4) hydrolase"/>
    <property type="match status" value="1"/>
</dbReference>
<evidence type="ECO:0000256" key="4">
    <source>
        <dbReference type="ARBA" id="ARBA00022670"/>
    </source>
</evidence>
<evidence type="ECO:0000256" key="2">
    <source>
        <dbReference type="ARBA" id="ARBA00010136"/>
    </source>
</evidence>
<dbReference type="FunFam" id="1.25.40.320:FF:000001">
    <property type="entry name" value="Leukotriene A(4) hydrolase"/>
    <property type="match status" value="1"/>
</dbReference>
<feature type="binding site" evidence="11">
    <location>
        <position position="318"/>
    </location>
    <ligand>
        <name>Zn(2+)</name>
        <dbReference type="ChEBI" id="CHEBI:29105"/>
        <note>catalytic</note>
    </ligand>
</feature>
<keyword evidence="4" id="KW-0645">Protease</keyword>
<keyword evidence="5 11" id="KW-0479">Metal-binding</keyword>
<evidence type="ECO:0000256" key="6">
    <source>
        <dbReference type="ARBA" id="ARBA00022801"/>
    </source>
</evidence>
<dbReference type="Pfam" id="PF09127">
    <property type="entry name" value="Leuk-A4-hydro_C"/>
    <property type="match status" value="1"/>
</dbReference>
<dbReference type="Pfam" id="PF17900">
    <property type="entry name" value="Peptidase_M1_N"/>
    <property type="match status" value="1"/>
</dbReference>
<dbReference type="InterPro" id="IPR015211">
    <property type="entry name" value="Peptidase_M1_C"/>
</dbReference>
<comment type="similarity">
    <text evidence="2">Belongs to the peptidase M1 family.</text>
</comment>
<evidence type="ECO:0000256" key="9">
    <source>
        <dbReference type="PIRSR" id="PIRSR634015-1"/>
    </source>
</evidence>
<dbReference type="InterPro" id="IPR034015">
    <property type="entry name" value="M1_LTA4H"/>
</dbReference>
<name>A0AAF0YEX8_9TREE</name>
<feature type="domain" description="Peptidase M1 leukotriene A4 hydrolase/aminopeptidase C-terminal" evidence="13">
    <location>
        <begin position="490"/>
        <end position="633"/>
    </location>
</feature>
<feature type="binding site" evidence="10">
    <location>
        <begin position="285"/>
        <end position="290"/>
    </location>
    <ligand>
        <name>a peptide</name>
        <dbReference type="ChEBI" id="CHEBI:60466"/>
    </ligand>
</feature>
<evidence type="ECO:0000256" key="12">
    <source>
        <dbReference type="SAM" id="MobiDB-lite"/>
    </source>
</evidence>
<dbReference type="SUPFAM" id="SSF63737">
    <property type="entry name" value="Leukotriene A4 hydrolase N-terminal domain"/>
    <property type="match status" value="1"/>
</dbReference>
<dbReference type="PANTHER" id="PTHR45726">
    <property type="entry name" value="LEUKOTRIENE A-4 HYDROLASE"/>
    <property type="match status" value="1"/>
</dbReference>
<feature type="region of interest" description="Disordered" evidence="12">
    <location>
        <begin position="1"/>
        <end position="24"/>
    </location>
</feature>
<dbReference type="PRINTS" id="PR00756">
    <property type="entry name" value="ALADIPTASE"/>
</dbReference>
<keyword evidence="15" id="KW-1185">Reference proteome</keyword>
<evidence type="ECO:0000256" key="3">
    <source>
        <dbReference type="ARBA" id="ARBA00022490"/>
    </source>
</evidence>
<gene>
    <name evidence="14" type="primary">YALI0F00396g</name>
    <name evidence="14" type="ORF">LOC62_04G006023</name>
</gene>
<feature type="binding site" evidence="11">
    <location>
        <position position="314"/>
    </location>
    <ligand>
        <name>Zn(2+)</name>
        <dbReference type="ChEBI" id="CHEBI:29105"/>
        <note>catalytic</note>
    </ligand>
</feature>